<evidence type="ECO:0000256" key="3">
    <source>
        <dbReference type="ARBA" id="ARBA00023163"/>
    </source>
</evidence>
<comment type="caution">
    <text evidence="6">The sequence shown here is derived from an EMBL/GenBank/DDBJ whole genome shotgun (WGS) entry which is preliminary data.</text>
</comment>
<keyword evidence="1" id="KW-0805">Transcription regulation</keyword>
<dbReference type="PROSITE" id="PS50977">
    <property type="entry name" value="HTH_TETR_2"/>
    <property type="match status" value="1"/>
</dbReference>
<protein>
    <submittedName>
        <fullName evidence="6">TetR/AcrR family transcriptional regulator</fullName>
    </submittedName>
</protein>
<evidence type="ECO:0000313" key="7">
    <source>
        <dbReference type="Proteomes" id="UP001595867"/>
    </source>
</evidence>
<dbReference type="EMBL" id="JBHSBL010000037">
    <property type="protein sequence ID" value="MFC4072453.1"/>
    <property type="molecule type" value="Genomic_DNA"/>
</dbReference>
<dbReference type="InterPro" id="IPR001647">
    <property type="entry name" value="HTH_TetR"/>
</dbReference>
<evidence type="ECO:0000256" key="4">
    <source>
        <dbReference type="PROSITE-ProRule" id="PRU00335"/>
    </source>
</evidence>
<dbReference type="RefSeq" id="WP_378073328.1">
    <property type="nucleotide sequence ID" value="NZ_JBHSBL010000037.1"/>
</dbReference>
<evidence type="ECO:0000259" key="5">
    <source>
        <dbReference type="PROSITE" id="PS50977"/>
    </source>
</evidence>
<dbReference type="Gene3D" id="1.10.357.10">
    <property type="entry name" value="Tetracycline Repressor, domain 2"/>
    <property type="match status" value="1"/>
</dbReference>
<gene>
    <name evidence="6" type="ORF">ACFO0C_46640</name>
</gene>
<dbReference type="InterPro" id="IPR009057">
    <property type="entry name" value="Homeodomain-like_sf"/>
</dbReference>
<dbReference type="Proteomes" id="UP001595867">
    <property type="component" value="Unassembled WGS sequence"/>
</dbReference>
<evidence type="ECO:0000313" key="6">
    <source>
        <dbReference type="EMBL" id="MFC4072453.1"/>
    </source>
</evidence>
<dbReference type="PANTHER" id="PTHR30055">
    <property type="entry name" value="HTH-TYPE TRANSCRIPTIONAL REGULATOR RUTR"/>
    <property type="match status" value="1"/>
</dbReference>
<evidence type="ECO:0000256" key="2">
    <source>
        <dbReference type="ARBA" id="ARBA00023125"/>
    </source>
</evidence>
<dbReference type="PANTHER" id="PTHR30055:SF234">
    <property type="entry name" value="HTH-TYPE TRANSCRIPTIONAL REGULATOR BETI"/>
    <property type="match status" value="1"/>
</dbReference>
<proteinExistence type="predicted"/>
<dbReference type="InterPro" id="IPR050109">
    <property type="entry name" value="HTH-type_TetR-like_transc_reg"/>
</dbReference>
<feature type="domain" description="HTH tetR-type" evidence="5">
    <location>
        <begin position="17"/>
        <end position="75"/>
    </location>
</feature>
<keyword evidence="3" id="KW-0804">Transcription</keyword>
<accession>A0ABV8J767</accession>
<sequence length="187" mass="20644">MKVPRAYTQIARAESVAATRRRIVEATAAALGRSPEPTLAEVAGRAEVSVQTVLRHFGSRDALIVETAGLLAAERAAAPGDPVPAVRALYWQYERRGDANIQLLAREGGDPAVKRLMDRGRALHRDWVAEVFAPPLRSRPAAGRDVLVDLLVVATDVYTWKLLRRDRRLSRRAAEARVVRLVEGILR</sequence>
<organism evidence="6 7">
    <name type="scientific">Actinoplanes subglobosus</name>
    <dbReference type="NCBI Taxonomy" id="1547892"/>
    <lineage>
        <taxon>Bacteria</taxon>
        <taxon>Bacillati</taxon>
        <taxon>Actinomycetota</taxon>
        <taxon>Actinomycetes</taxon>
        <taxon>Micromonosporales</taxon>
        <taxon>Micromonosporaceae</taxon>
        <taxon>Actinoplanes</taxon>
    </lineage>
</organism>
<name>A0ABV8J767_9ACTN</name>
<keyword evidence="2 4" id="KW-0238">DNA-binding</keyword>
<dbReference type="SUPFAM" id="SSF46689">
    <property type="entry name" value="Homeodomain-like"/>
    <property type="match status" value="1"/>
</dbReference>
<feature type="DNA-binding region" description="H-T-H motif" evidence="4">
    <location>
        <begin position="38"/>
        <end position="57"/>
    </location>
</feature>
<evidence type="ECO:0000256" key="1">
    <source>
        <dbReference type="ARBA" id="ARBA00023015"/>
    </source>
</evidence>
<keyword evidence="7" id="KW-1185">Reference proteome</keyword>
<reference evidence="7" key="1">
    <citation type="journal article" date="2019" name="Int. J. Syst. Evol. Microbiol.">
        <title>The Global Catalogue of Microorganisms (GCM) 10K type strain sequencing project: providing services to taxonomists for standard genome sequencing and annotation.</title>
        <authorList>
            <consortium name="The Broad Institute Genomics Platform"/>
            <consortium name="The Broad Institute Genome Sequencing Center for Infectious Disease"/>
            <person name="Wu L."/>
            <person name="Ma J."/>
        </authorList>
    </citation>
    <scope>NUCLEOTIDE SEQUENCE [LARGE SCALE GENOMIC DNA]</scope>
    <source>
        <strain evidence="7">TBRC 5832</strain>
    </source>
</reference>